<feature type="domain" description="DUF7728" evidence="3">
    <location>
        <begin position="41"/>
        <end position="195"/>
    </location>
</feature>
<dbReference type="PANTHER" id="PTHR40622">
    <property type="match status" value="1"/>
</dbReference>
<feature type="chain" id="PRO_5026113137" description="DUF7728 domain-containing protein" evidence="2">
    <location>
        <begin position="28"/>
        <end position="413"/>
    </location>
</feature>
<dbReference type="AlphaFoldDB" id="A0A6H0XJB1"/>
<gene>
    <name evidence="4" type="ORF">AMS68_000245</name>
</gene>
<name>A0A6H0XJB1_9PEZI</name>
<keyword evidence="2" id="KW-0732">Signal</keyword>
<accession>A0A6H0XJB1</accession>
<keyword evidence="1" id="KW-0472">Membrane</keyword>
<dbReference type="OrthoDB" id="5409353at2759"/>
<protein>
    <recommendedName>
        <fullName evidence="3">DUF7728 domain-containing protein</fullName>
    </recommendedName>
</protein>
<dbReference type="EMBL" id="CP051139">
    <property type="protein sequence ID" value="QIW94727.1"/>
    <property type="molecule type" value="Genomic_DNA"/>
</dbReference>
<evidence type="ECO:0000313" key="4">
    <source>
        <dbReference type="EMBL" id="QIW94727.1"/>
    </source>
</evidence>
<evidence type="ECO:0000256" key="2">
    <source>
        <dbReference type="SAM" id="SignalP"/>
    </source>
</evidence>
<dbReference type="InterPro" id="IPR056145">
    <property type="entry name" value="DUF7728"/>
</dbReference>
<keyword evidence="1" id="KW-1133">Transmembrane helix</keyword>
<sequence>MLGRNLGLTISCALGASAFLLPPGVSSDKDAVLPFVAVDPKHQTLELPCPTCDSLTTHSFPPGLQLADESTGSSNLMLNLDVSDDGQALLLNEKPLYPLDYALEDIHDIFWAVQPVPVDASAADAKSANYDPLRITGHVLSSGPSDMLTPDGDSVITLRWQLLNLEHEMVDLDEVMIQLLRTSEGELLILSADVVPAPEQVYTIQPFTPLNAPPPPPPPPHHKECKYLPGPLCDMSNFFDSKLSNLKSGRPGCGGAKKFNSFEGRLPTHIKPHFGQFKDDQDMPERPDFKGPPFHGGPWREHRHHKHHHHMFYRIALAIESILTPVLLGLGVGLIVAPLGFLTGRLIGWLWFSVIRGGKRGYARVALDDNSEQDKLDESVEPLPQYEEAPAYEVTEKEALLGVQSCIILYAIH</sequence>
<proteinExistence type="predicted"/>
<reference evidence="4 5" key="1">
    <citation type="journal article" date="2016" name="Sci. Rep.">
        <title>Peltaster fructicola genome reveals evolution from an invasive phytopathogen to an ectophytic parasite.</title>
        <authorList>
            <person name="Xu C."/>
            <person name="Chen H."/>
            <person name="Gleason M.L."/>
            <person name="Xu J.R."/>
            <person name="Liu H."/>
            <person name="Zhang R."/>
            <person name="Sun G."/>
        </authorList>
    </citation>
    <scope>NUCLEOTIDE SEQUENCE [LARGE SCALE GENOMIC DNA]</scope>
    <source>
        <strain evidence="4 5">LNHT1506</strain>
    </source>
</reference>
<dbReference type="Proteomes" id="UP000503462">
    <property type="component" value="Chromosome 1"/>
</dbReference>
<evidence type="ECO:0000313" key="5">
    <source>
        <dbReference type="Proteomes" id="UP000503462"/>
    </source>
</evidence>
<organism evidence="4 5">
    <name type="scientific">Peltaster fructicola</name>
    <dbReference type="NCBI Taxonomy" id="286661"/>
    <lineage>
        <taxon>Eukaryota</taxon>
        <taxon>Fungi</taxon>
        <taxon>Dikarya</taxon>
        <taxon>Ascomycota</taxon>
        <taxon>Pezizomycotina</taxon>
        <taxon>Dothideomycetes</taxon>
        <taxon>Dothideomycetes incertae sedis</taxon>
        <taxon>Peltaster</taxon>
    </lineage>
</organism>
<evidence type="ECO:0000256" key="1">
    <source>
        <dbReference type="SAM" id="Phobius"/>
    </source>
</evidence>
<dbReference type="PANTHER" id="PTHR40622:SF1">
    <property type="match status" value="1"/>
</dbReference>
<keyword evidence="1" id="KW-0812">Transmembrane</keyword>
<feature type="signal peptide" evidence="2">
    <location>
        <begin position="1"/>
        <end position="27"/>
    </location>
</feature>
<keyword evidence="5" id="KW-1185">Reference proteome</keyword>
<evidence type="ECO:0000259" key="3">
    <source>
        <dbReference type="Pfam" id="PF24854"/>
    </source>
</evidence>
<dbReference type="Pfam" id="PF24854">
    <property type="entry name" value="DUF7728"/>
    <property type="match status" value="1"/>
</dbReference>
<feature type="transmembrane region" description="Helical" evidence="1">
    <location>
        <begin position="326"/>
        <end position="352"/>
    </location>
</feature>